<accession>A0A7R8D525</accession>
<name>A0A7R8D525_LEPSM</name>
<dbReference type="EC" id="3.6.4.13" evidence="3"/>
<dbReference type="InterPro" id="IPR041082">
    <property type="entry name" value="Suv3_C_1"/>
</dbReference>
<keyword evidence="4" id="KW-1185">Reference proteome</keyword>
<dbReference type="GO" id="GO:0016787">
    <property type="term" value="F:hydrolase activity"/>
    <property type="evidence" value="ECO:0007669"/>
    <property type="project" value="UniProtKB-KW"/>
</dbReference>
<feature type="domain" description="Suv3 C-terminal" evidence="2">
    <location>
        <begin position="1"/>
        <end position="39"/>
    </location>
</feature>
<dbReference type="Proteomes" id="UP000675881">
    <property type="component" value="Chromosome 8"/>
</dbReference>
<evidence type="ECO:0000259" key="1">
    <source>
        <dbReference type="Pfam" id="PF12513"/>
    </source>
</evidence>
<protein>
    <submittedName>
        <fullName evidence="3">SUPV3L1</fullName>
        <ecNumber evidence="3">3.6.4.13</ecNumber>
    </submittedName>
</protein>
<dbReference type="GO" id="GO:0003724">
    <property type="term" value="F:RNA helicase activity"/>
    <property type="evidence" value="ECO:0007669"/>
    <property type="project" value="UniProtKB-EC"/>
</dbReference>
<dbReference type="EMBL" id="HG994587">
    <property type="protein sequence ID" value="CAF3029258.1"/>
    <property type="molecule type" value="Genomic_DNA"/>
</dbReference>
<evidence type="ECO:0000313" key="3">
    <source>
        <dbReference type="EMBL" id="CAF3029258.1"/>
    </source>
</evidence>
<keyword evidence="3" id="KW-0378">Hydrolase</keyword>
<gene>
    <name evidence="3" type="ORF">LSAA_13899</name>
</gene>
<dbReference type="AlphaFoldDB" id="A0A7R8D525"/>
<dbReference type="FunFam" id="1.20.58.1080:FF:000001">
    <property type="entry name" value="ATP-dependent RNA helicase SUPV3L1, mitochondrial"/>
    <property type="match status" value="1"/>
</dbReference>
<evidence type="ECO:0000259" key="2">
    <source>
        <dbReference type="Pfam" id="PF18147"/>
    </source>
</evidence>
<dbReference type="InterPro" id="IPR022192">
    <property type="entry name" value="SUV3_C"/>
</dbReference>
<dbReference type="Pfam" id="PF12513">
    <property type="entry name" value="SUV3_C"/>
    <property type="match status" value="1"/>
</dbReference>
<dbReference type="Gene3D" id="1.20.58.1080">
    <property type="match status" value="1"/>
</dbReference>
<sequence length="155" mass="18129">MIGHIKLPLKAMYTFCCAPINRRMPFVCTMFLKYTRQFSQGEVITFDWLCHQIGWPISPPKTILELVHLEAIHDVFDTYLWLFYRFPEMFPDAEIIRSVQEELDRVIEEGVSDIVRLLRNAETEVSSHINRALEEDDFVAKTAKEQLSKSKSSKC</sequence>
<evidence type="ECO:0000313" key="4">
    <source>
        <dbReference type="Proteomes" id="UP000675881"/>
    </source>
</evidence>
<organism evidence="3 4">
    <name type="scientific">Lepeophtheirus salmonis</name>
    <name type="common">Salmon louse</name>
    <name type="synonym">Caligus salmonis</name>
    <dbReference type="NCBI Taxonomy" id="72036"/>
    <lineage>
        <taxon>Eukaryota</taxon>
        <taxon>Metazoa</taxon>
        <taxon>Ecdysozoa</taxon>
        <taxon>Arthropoda</taxon>
        <taxon>Crustacea</taxon>
        <taxon>Multicrustacea</taxon>
        <taxon>Hexanauplia</taxon>
        <taxon>Copepoda</taxon>
        <taxon>Siphonostomatoida</taxon>
        <taxon>Caligidae</taxon>
        <taxon>Lepeophtheirus</taxon>
    </lineage>
</organism>
<dbReference type="Pfam" id="PF18147">
    <property type="entry name" value="Suv3_C_1"/>
    <property type="match status" value="1"/>
</dbReference>
<proteinExistence type="predicted"/>
<feature type="domain" description="ATP-dependent RNA helicase SUV3 C-terminal" evidence="1">
    <location>
        <begin position="66"/>
        <end position="111"/>
    </location>
</feature>
<reference evidence="3" key="1">
    <citation type="submission" date="2021-02" db="EMBL/GenBank/DDBJ databases">
        <authorList>
            <person name="Bekaert M."/>
        </authorList>
    </citation>
    <scope>NUCLEOTIDE SEQUENCE</scope>
    <source>
        <strain evidence="3">IoA-00</strain>
    </source>
</reference>
<dbReference type="OrthoDB" id="6692397at2759"/>